<evidence type="ECO:0000256" key="7">
    <source>
        <dbReference type="ARBA" id="ARBA00022679"/>
    </source>
</evidence>
<evidence type="ECO:0000256" key="14">
    <source>
        <dbReference type="ARBA" id="ARBA00048692"/>
    </source>
</evidence>
<dbReference type="GO" id="GO:0008817">
    <property type="term" value="F:corrinoid adenosyltransferase activity"/>
    <property type="evidence" value="ECO:0007669"/>
    <property type="project" value="UniProtKB-UniRule"/>
</dbReference>
<keyword evidence="18" id="KW-1185">Reference proteome</keyword>
<dbReference type="PANTHER" id="PTHR12213:SF0">
    <property type="entry name" value="CORRINOID ADENOSYLTRANSFERASE MMAB"/>
    <property type="match status" value="1"/>
</dbReference>
<dbReference type="InterPro" id="IPR016030">
    <property type="entry name" value="CblAdoTrfase-like"/>
</dbReference>
<dbReference type="GO" id="GO:0005524">
    <property type="term" value="F:ATP binding"/>
    <property type="evidence" value="ECO:0007669"/>
    <property type="project" value="UniProtKB-UniRule"/>
</dbReference>
<evidence type="ECO:0000256" key="15">
    <source>
        <dbReference type="RuleBase" id="RU366026"/>
    </source>
</evidence>
<comment type="pathway">
    <text evidence="1 15">Cofactor biosynthesis; adenosylcobalamin biosynthesis; adenosylcobalamin from cob(II)yrinate a,c-diamide: step 2/7.</text>
</comment>
<dbReference type="Proteomes" id="UP001163687">
    <property type="component" value="Chromosome"/>
</dbReference>
<dbReference type="EC" id="2.5.1.17" evidence="4 15"/>
<comment type="subunit">
    <text evidence="3">Homotrimer.</text>
</comment>
<dbReference type="FunFam" id="1.20.1200.10:FF:000001">
    <property type="entry name" value="Cob(I)yrinic acid a,c-diamide adenosyltransferase"/>
    <property type="match status" value="1"/>
</dbReference>
<evidence type="ECO:0000259" key="16">
    <source>
        <dbReference type="Pfam" id="PF01923"/>
    </source>
</evidence>
<feature type="domain" description="Cobalamin adenosyltransferase-like" evidence="16">
    <location>
        <begin position="3"/>
        <end position="179"/>
    </location>
</feature>
<comment type="similarity">
    <text evidence="2 15">Belongs to the Cob(I)alamin adenosyltransferase family.</text>
</comment>
<accession>A0AA35G9D8</accession>
<dbReference type="NCBIfam" id="TIGR00636">
    <property type="entry name" value="PduO_Nterm"/>
    <property type="match status" value="1"/>
</dbReference>
<keyword evidence="7 15" id="KW-0808">Transferase</keyword>
<evidence type="ECO:0000256" key="1">
    <source>
        <dbReference type="ARBA" id="ARBA00005121"/>
    </source>
</evidence>
<reference evidence="17" key="1">
    <citation type="submission" date="2022-03" db="EMBL/GenBank/DDBJ databases">
        <title>Complete genome sequence of Caldinitratiruptor microaerophilus.</title>
        <authorList>
            <person name="Mukaiyama R."/>
            <person name="Nishiyama T."/>
            <person name="Ueda K."/>
        </authorList>
    </citation>
    <scope>NUCLEOTIDE SEQUENCE</scope>
    <source>
        <strain evidence="17">JCM 16183</strain>
    </source>
</reference>
<sequence length="209" mass="23009">MRIYTRTGDKGETSLRWGQRVPKDAVRVEAYGAVDELNSFIGLALALVPAEGGPAGTPAGEILPRLREVLPRVQHELFDVGADLSTPPDRTKGEEPRVRPEQVEALERDIDALDRHLPELRQFILPGGSPAAAALQVARAVCRRAERRLVSLARQEPVEPVLIQYLNRLSDYLFVAARATNLAAGVPEPRVSWSWGRQARSSRGDSHQA</sequence>
<organism evidence="17 18">
    <name type="scientific">Caldinitratiruptor microaerophilus</name>
    <dbReference type="NCBI Taxonomy" id="671077"/>
    <lineage>
        <taxon>Bacteria</taxon>
        <taxon>Bacillati</taxon>
        <taxon>Bacillota</taxon>
        <taxon>Clostridia</taxon>
        <taxon>Eubacteriales</taxon>
        <taxon>Symbiobacteriaceae</taxon>
        <taxon>Caldinitratiruptor</taxon>
    </lineage>
</organism>
<dbReference type="SUPFAM" id="SSF89028">
    <property type="entry name" value="Cobalamin adenosyltransferase-like"/>
    <property type="match status" value="1"/>
</dbReference>
<dbReference type="EMBL" id="AP025628">
    <property type="protein sequence ID" value="BDG61353.1"/>
    <property type="molecule type" value="Genomic_DNA"/>
</dbReference>
<comment type="catalytic activity">
    <reaction evidence="14 15">
        <text>2 cob(II)alamin + reduced [electron-transfer flavoprotein] + 2 ATP = 2 adenosylcob(III)alamin + 2 triphosphate + oxidized [electron-transfer flavoprotein] + 3 H(+)</text>
        <dbReference type="Rhea" id="RHEA:28671"/>
        <dbReference type="Rhea" id="RHEA-COMP:10685"/>
        <dbReference type="Rhea" id="RHEA-COMP:10686"/>
        <dbReference type="ChEBI" id="CHEBI:15378"/>
        <dbReference type="ChEBI" id="CHEBI:16304"/>
        <dbReference type="ChEBI" id="CHEBI:18036"/>
        <dbReference type="ChEBI" id="CHEBI:18408"/>
        <dbReference type="ChEBI" id="CHEBI:30616"/>
        <dbReference type="ChEBI" id="CHEBI:57692"/>
        <dbReference type="ChEBI" id="CHEBI:58307"/>
        <dbReference type="EC" id="2.5.1.17"/>
    </reaction>
</comment>
<dbReference type="AlphaFoldDB" id="A0AA35G9D8"/>
<evidence type="ECO:0000313" key="18">
    <source>
        <dbReference type="Proteomes" id="UP001163687"/>
    </source>
</evidence>
<evidence type="ECO:0000256" key="3">
    <source>
        <dbReference type="ARBA" id="ARBA00011233"/>
    </source>
</evidence>
<name>A0AA35G9D8_9FIRM</name>
<dbReference type="RefSeq" id="WP_264842008.1">
    <property type="nucleotide sequence ID" value="NZ_AP025628.1"/>
</dbReference>
<proteinExistence type="inferred from homology"/>
<evidence type="ECO:0000256" key="4">
    <source>
        <dbReference type="ARBA" id="ARBA00012454"/>
    </source>
</evidence>
<evidence type="ECO:0000256" key="6">
    <source>
        <dbReference type="ARBA" id="ARBA00022573"/>
    </source>
</evidence>
<protein>
    <recommendedName>
        <fullName evidence="5 15">Corrinoid adenosyltransferase</fullName>
        <ecNumber evidence="4 15">2.5.1.17</ecNumber>
    </recommendedName>
    <alternativeName>
        <fullName evidence="10 15">Cob(II)alamin adenosyltransferase</fullName>
    </alternativeName>
    <alternativeName>
        <fullName evidence="12 15">Cob(II)yrinic acid a,c-diamide adenosyltransferase</fullName>
    </alternativeName>
    <alternativeName>
        <fullName evidence="11 15">Cobinamide/cobalamin adenosyltransferase</fullName>
    </alternativeName>
</protein>
<dbReference type="PANTHER" id="PTHR12213">
    <property type="entry name" value="CORRINOID ADENOSYLTRANSFERASE"/>
    <property type="match status" value="1"/>
</dbReference>
<evidence type="ECO:0000256" key="10">
    <source>
        <dbReference type="ARBA" id="ARBA00031529"/>
    </source>
</evidence>
<dbReference type="InterPro" id="IPR029499">
    <property type="entry name" value="PduO-typ"/>
</dbReference>
<dbReference type="GO" id="GO:0009236">
    <property type="term" value="P:cobalamin biosynthetic process"/>
    <property type="evidence" value="ECO:0007669"/>
    <property type="project" value="UniProtKB-UniRule"/>
</dbReference>
<keyword evidence="8 15" id="KW-0547">Nucleotide-binding</keyword>
<dbReference type="Gene3D" id="1.20.1200.10">
    <property type="entry name" value="Cobalamin adenosyltransferase-like"/>
    <property type="match status" value="1"/>
</dbReference>
<gene>
    <name evidence="17" type="ORF">caldi_24430</name>
</gene>
<evidence type="ECO:0000256" key="12">
    <source>
        <dbReference type="ARBA" id="ARBA00033354"/>
    </source>
</evidence>
<comment type="catalytic activity">
    <reaction evidence="13 15">
        <text>2 cob(II)yrinate a,c diamide + reduced [electron-transfer flavoprotein] + 2 ATP = 2 adenosylcob(III)yrinate a,c-diamide + 2 triphosphate + oxidized [electron-transfer flavoprotein] + 3 H(+)</text>
        <dbReference type="Rhea" id="RHEA:11528"/>
        <dbReference type="Rhea" id="RHEA-COMP:10685"/>
        <dbReference type="Rhea" id="RHEA-COMP:10686"/>
        <dbReference type="ChEBI" id="CHEBI:15378"/>
        <dbReference type="ChEBI" id="CHEBI:18036"/>
        <dbReference type="ChEBI" id="CHEBI:30616"/>
        <dbReference type="ChEBI" id="CHEBI:57692"/>
        <dbReference type="ChEBI" id="CHEBI:58307"/>
        <dbReference type="ChEBI" id="CHEBI:58503"/>
        <dbReference type="ChEBI" id="CHEBI:58537"/>
        <dbReference type="EC" id="2.5.1.17"/>
    </reaction>
</comment>
<evidence type="ECO:0000256" key="13">
    <source>
        <dbReference type="ARBA" id="ARBA00048555"/>
    </source>
</evidence>
<evidence type="ECO:0000256" key="2">
    <source>
        <dbReference type="ARBA" id="ARBA00007487"/>
    </source>
</evidence>
<evidence type="ECO:0000256" key="8">
    <source>
        <dbReference type="ARBA" id="ARBA00022741"/>
    </source>
</evidence>
<evidence type="ECO:0000256" key="11">
    <source>
        <dbReference type="ARBA" id="ARBA00033334"/>
    </source>
</evidence>
<dbReference type="Pfam" id="PF01923">
    <property type="entry name" value="Cob_adeno_trans"/>
    <property type="match status" value="1"/>
</dbReference>
<dbReference type="KEGG" id="cmic:caldi_24430"/>
<dbReference type="InterPro" id="IPR036451">
    <property type="entry name" value="CblAdoTrfase-like_sf"/>
</dbReference>
<evidence type="ECO:0000256" key="9">
    <source>
        <dbReference type="ARBA" id="ARBA00022840"/>
    </source>
</evidence>
<keyword evidence="6 15" id="KW-0169">Cobalamin biosynthesis</keyword>
<evidence type="ECO:0000313" key="17">
    <source>
        <dbReference type="EMBL" id="BDG61353.1"/>
    </source>
</evidence>
<keyword evidence="9 15" id="KW-0067">ATP-binding</keyword>
<evidence type="ECO:0000256" key="5">
    <source>
        <dbReference type="ARBA" id="ARBA00020963"/>
    </source>
</evidence>